<dbReference type="AlphaFoldDB" id="A0A2V0RNC0"/>
<organism evidence="1">
    <name type="scientific">viral metagenome</name>
    <dbReference type="NCBI Taxonomy" id="1070528"/>
    <lineage>
        <taxon>unclassified sequences</taxon>
        <taxon>metagenomes</taxon>
        <taxon>organismal metagenomes</taxon>
    </lineage>
</organism>
<protein>
    <submittedName>
        <fullName evidence="1">Uncharacterized protein</fullName>
    </submittedName>
</protein>
<comment type="caution">
    <text evidence="1">The sequence shown here is derived from an EMBL/GenBank/DDBJ whole genome shotgun (WGS) entry which is preliminary data.</text>
</comment>
<evidence type="ECO:0000313" key="1">
    <source>
        <dbReference type="EMBL" id="GBH22670.1"/>
    </source>
</evidence>
<name>A0A2V0RNC0_9ZZZZ</name>
<proteinExistence type="predicted"/>
<dbReference type="EMBL" id="BDQD01000103">
    <property type="protein sequence ID" value="GBH22670.1"/>
    <property type="molecule type" value="Genomic_RNA"/>
</dbReference>
<reference evidence="1" key="1">
    <citation type="submission" date="2017-04" db="EMBL/GenBank/DDBJ databases">
        <title>Unveiling RNA virosphere associated with marine microorganisms.</title>
        <authorList>
            <person name="Urayama S."/>
            <person name="Takaki Y."/>
            <person name="Nishi S."/>
            <person name="Yoshida Y."/>
            <person name="Deguchi S."/>
            <person name="Takai K."/>
            <person name="Nunoura T."/>
        </authorList>
    </citation>
    <scope>NUCLEOTIDE SEQUENCE</scope>
</reference>
<sequence length="264" mass="29354">MQDEHSIMVALLYRPIGSNRHVLGHQVQKIIFMLQTTKLLSANSDSVSHSKVIHKVKYHFTFDGIPLGSINKGRKGSEIEISEVKSFKESNMVVNLKANMPALNSANISAEVFRKLSGSDRTIREFVDQYDQAYARAIQASTMFTGTDATPEEVQLAEAGLQVLAKARKERAAAEALIHKEFATKIDALVTSYGETMKNQNAFVIIAGSTIDNVPFMDKVPLLSITDQLLRTETSDKILASWKQELLDFARQNNGSLNKDRIVL</sequence>
<accession>A0A2V0RNC0</accession>